<feature type="transmembrane region" description="Helical" evidence="1">
    <location>
        <begin position="147"/>
        <end position="165"/>
    </location>
</feature>
<proteinExistence type="predicted"/>
<evidence type="ECO:0000256" key="1">
    <source>
        <dbReference type="SAM" id="Phobius"/>
    </source>
</evidence>
<gene>
    <name evidence="2" type="ORF">DXC81_02405</name>
</gene>
<evidence type="ECO:0000313" key="3">
    <source>
        <dbReference type="Proteomes" id="UP000260943"/>
    </source>
</evidence>
<accession>A0A3E4QX23</accession>
<sequence>MDAIKRYWTALDQASRRALRRAFIIPLVIGTVLIVAAAALYMATVDDIETSADLAREFGMLQALMAATVIAGIYSYFLIYKAHKAIKENLFAHPADGRPTPETWSRKDGVILALALLGVVSIPGAVAGLVAMAALPIDLEPSNFTPLIWPIIGLALGPYAAKRYIPVEQ</sequence>
<organism evidence="2 3">
    <name type="scientific">Collinsella tanakaei</name>
    <dbReference type="NCBI Taxonomy" id="626935"/>
    <lineage>
        <taxon>Bacteria</taxon>
        <taxon>Bacillati</taxon>
        <taxon>Actinomycetota</taxon>
        <taxon>Coriobacteriia</taxon>
        <taxon>Coriobacteriales</taxon>
        <taxon>Coriobacteriaceae</taxon>
        <taxon>Collinsella</taxon>
    </lineage>
</organism>
<name>A0A3E4QX23_9ACTN</name>
<comment type="caution">
    <text evidence="2">The sequence shown here is derived from an EMBL/GenBank/DDBJ whole genome shotgun (WGS) entry which is preliminary data.</text>
</comment>
<dbReference type="RefSeq" id="WP_117679006.1">
    <property type="nucleotide sequence ID" value="NZ_QSRJ01000002.1"/>
</dbReference>
<feature type="transmembrane region" description="Helical" evidence="1">
    <location>
        <begin position="110"/>
        <end position="135"/>
    </location>
</feature>
<dbReference type="Proteomes" id="UP000260943">
    <property type="component" value="Unassembled WGS sequence"/>
</dbReference>
<evidence type="ECO:0000313" key="2">
    <source>
        <dbReference type="EMBL" id="RGL11657.1"/>
    </source>
</evidence>
<dbReference type="AlphaFoldDB" id="A0A3E4QX23"/>
<feature type="transmembrane region" description="Helical" evidence="1">
    <location>
        <begin position="21"/>
        <end position="43"/>
    </location>
</feature>
<feature type="transmembrane region" description="Helical" evidence="1">
    <location>
        <begin position="63"/>
        <end position="80"/>
    </location>
</feature>
<dbReference type="EMBL" id="QSRJ01000002">
    <property type="protein sequence ID" value="RGL11657.1"/>
    <property type="molecule type" value="Genomic_DNA"/>
</dbReference>
<keyword evidence="1" id="KW-0812">Transmembrane</keyword>
<keyword evidence="1" id="KW-0472">Membrane</keyword>
<reference evidence="2 3" key="1">
    <citation type="submission" date="2018-08" db="EMBL/GenBank/DDBJ databases">
        <title>A genome reference for cultivated species of the human gut microbiota.</title>
        <authorList>
            <person name="Zou Y."/>
            <person name="Xue W."/>
            <person name="Luo G."/>
        </authorList>
    </citation>
    <scope>NUCLEOTIDE SEQUENCE [LARGE SCALE GENOMIC DNA]</scope>
    <source>
        <strain evidence="2 3">TF08-14</strain>
    </source>
</reference>
<keyword evidence="1" id="KW-1133">Transmembrane helix</keyword>
<protein>
    <submittedName>
        <fullName evidence="2">Uncharacterized protein</fullName>
    </submittedName>
</protein>